<dbReference type="AlphaFoldDB" id="A0AAD7IRW7"/>
<keyword evidence="2" id="KW-1185">Reference proteome</keyword>
<sequence length="99" mass="11079">MPRRPLICFFLWTHSYGGHRHCALCLARLRGAQCTLCAAFCRRSVVGDVHSIFVVEAASPPRRRVARPRFFPGVLLIPGPRHSSLPLLVPSLLHPVFVI</sequence>
<dbReference type="EMBL" id="JARKIB010000074">
    <property type="protein sequence ID" value="KAJ7748042.1"/>
    <property type="molecule type" value="Genomic_DNA"/>
</dbReference>
<feature type="non-terminal residue" evidence="1">
    <location>
        <position position="99"/>
    </location>
</feature>
<proteinExistence type="predicted"/>
<evidence type="ECO:0000313" key="1">
    <source>
        <dbReference type="EMBL" id="KAJ7748042.1"/>
    </source>
</evidence>
<comment type="caution">
    <text evidence="1">The sequence shown here is derived from an EMBL/GenBank/DDBJ whole genome shotgun (WGS) entry which is preliminary data.</text>
</comment>
<reference evidence="1" key="1">
    <citation type="submission" date="2023-03" db="EMBL/GenBank/DDBJ databases">
        <title>Massive genome expansion in bonnet fungi (Mycena s.s.) driven by repeated elements and novel gene families across ecological guilds.</title>
        <authorList>
            <consortium name="Lawrence Berkeley National Laboratory"/>
            <person name="Harder C.B."/>
            <person name="Miyauchi S."/>
            <person name="Viragh M."/>
            <person name="Kuo A."/>
            <person name="Thoen E."/>
            <person name="Andreopoulos B."/>
            <person name="Lu D."/>
            <person name="Skrede I."/>
            <person name="Drula E."/>
            <person name="Henrissat B."/>
            <person name="Morin E."/>
            <person name="Kohler A."/>
            <person name="Barry K."/>
            <person name="LaButti K."/>
            <person name="Morin E."/>
            <person name="Salamov A."/>
            <person name="Lipzen A."/>
            <person name="Mereny Z."/>
            <person name="Hegedus B."/>
            <person name="Baldrian P."/>
            <person name="Stursova M."/>
            <person name="Weitz H."/>
            <person name="Taylor A."/>
            <person name="Grigoriev I.V."/>
            <person name="Nagy L.G."/>
            <person name="Martin F."/>
            <person name="Kauserud H."/>
        </authorList>
    </citation>
    <scope>NUCLEOTIDE SEQUENCE</scope>
    <source>
        <strain evidence="1">CBHHK182m</strain>
    </source>
</reference>
<evidence type="ECO:0000313" key="2">
    <source>
        <dbReference type="Proteomes" id="UP001215598"/>
    </source>
</evidence>
<protein>
    <submittedName>
        <fullName evidence="1">Uncharacterized protein</fullName>
    </submittedName>
</protein>
<gene>
    <name evidence="1" type="ORF">B0H16DRAFT_1553725</name>
</gene>
<accession>A0AAD7IRW7</accession>
<organism evidence="1 2">
    <name type="scientific">Mycena metata</name>
    <dbReference type="NCBI Taxonomy" id="1033252"/>
    <lineage>
        <taxon>Eukaryota</taxon>
        <taxon>Fungi</taxon>
        <taxon>Dikarya</taxon>
        <taxon>Basidiomycota</taxon>
        <taxon>Agaricomycotina</taxon>
        <taxon>Agaricomycetes</taxon>
        <taxon>Agaricomycetidae</taxon>
        <taxon>Agaricales</taxon>
        <taxon>Marasmiineae</taxon>
        <taxon>Mycenaceae</taxon>
        <taxon>Mycena</taxon>
    </lineage>
</organism>
<name>A0AAD7IRW7_9AGAR</name>
<dbReference type="Proteomes" id="UP001215598">
    <property type="component" value="Unassembled WGS sequence"/>
</dbReference>